<dbReference type="SFLD" id="SFLDG01082">
    <property type="entry name" value="B12-binding_domain_containing"/>
    <property type="match status" value="1"/>
</dbReference>
<evidence type="ECO:0000313" key="17">
    <source>
        <dbReference type="WBParaSite" id="EVEC_0000456801-mRNA-1"/>
    </source>
</evidence>
<reference evidence="15 16" key="2">
    <citation type="submission" date="2018-10" db="EMBL/GenBank/DDBJ databases">
        <authorList>
            <consortium name="Pathogen Informatics"/>
        </authorList>
    </citation>
    <scope>NUCLEOTIDE SEQUENCE [LARGE SCALE GENOMIC DNA]</scope>
</reference>
<dbReference type="InterPro" id="IPR007197">
    <property type="entry name" value="rSAM"/>
</dbReference>
<dbReference type="NCBIfam" id="TIGR01578">
    <property type="entry name" value="MiaB-like-B"/>
    <property type="match status" value="1"/>
</dbReference>
<evidence type="ECO:0000259" key="14">
    <source>
        <dbReference type="PROSITE" id="PS51918"/>
    </source>
</evidence>
<comment type="cofactor">
    <cofactor evidence="11">
        <name>[4Fe-4S] cluster</name>
        <dbReference type="ChEBI" id="CHEBI:49883"/>
    </cofactor>
    <text evidence="11">Binds 1 or 2 [4Fe-4S] cluster. One cluster is coordinated with 3 cysteines and an exchangeable S-adenosyl-L-methionine.</text>
</comment>
<evidence type="ECO:0000256" key="10">
    <source>
        <dbReference type="ARBA" id="ARBA00051661"/>
    </source>
</evidence>
<evidence type="ECO:0000313" key="16">
    <source>
        <dbReference type="Proteomes" id="UP000274131"/>
    </source>
</evidence>
<dbReference type="NCBIfam" id="TIGR00089">
    <property type="entry name" value="MiaB/RimO family radical SAM methylthiotransferase"/>
    <property type="match status" value="1"/>
</dbReference>
<feature type="domain" description="MTTase N-terminal" evidence="13">
    <location>
        <begin position="46"/>
        <end position="154"/>
    </location>
</feature>
<dbReference type="InterPro" id="IPR002792">
    <property type="entry name" value="TRAM_dom"/>
</dbReference>
<dbReference type="InterPro" id="IPR020612">
    <property type="entry name" value="Methylthiotransferase_CS"/>
</dbReference>
<reference evidence="17" key="1">
    <citation type="submission" date="2017-02" db="UniProtKB">
        <authorList>
            <consortium name="WormBaseParasite"/>
        </authorList>
    </citation>
    <scope>IDENTIFICATION</scope>
</reference>
<dbReference type="InterPro" id="IPR013848">
    <property type="entry name" value="Methylthiotransferase_N"/>
</dbReference>
<comment type="function">
    <text evidence="1 11">Catalyzes the methylthiolation of N6-threonylcarbamoyladenosine (t(6)A), leading to the formation of 2-methylthio-N6-threonylcarbamoyladenosine (ms(2)t(6)A) at position 37 in tRNAs that read codons beginning with adenine.</text>
</comment>
<dbReference type="Pfam" id="PF04055">
    <property type="entry name" value="Radical_SAM"/>
    <property type="match status" value="1"/>
</dbReference>
<dbReference type="Pfam" id="PF00919">
    <property type="entry name" value="UPF0004"/>
    <property type="match status" value="1"/>
</dbReference>
<dbReference type="GO" id="GO:0035598">
    <property type="term" value="F:tRNA (N(6)-L-threonylcarbamoyladenosine(37)-C(2))-methylthiotransferase activity"/>
    <property type="evidence" value="ECO:0007669"/>
    <property type="project" value="UniProtKB-UniRule"/>
</dbReference>
<feature type="domain" description="TRAM" evidence="12">
    <location>
        <begin position="408"/>
        <end position="471"/>
    </location>
</feature>
<dbReference type="PROSITE" id="PS01278">
    <property type="entry name" value="MTTASE_RADICAL"/>
    <property type="match status" value="1"/>
</dbReference>
<dbReference type="CDD" id="cd01335">
    <property type="entry name" value="Radical_SAM"/>
    <property type="match status" value="1"/>
</dbReference>
<evidence type="ECO:0000256" key="9">
    <source>
        <dbReference type="ARBA" id="ARBA00023014"/>
    </source>
</evidence>
<dbReference type="Gene3D" id="3.80.30.20">
    <property type="entry name" value="tm_1862 like domain"/>
    <property type="match status" value="1"/>
</dbReference>
<keyword evidence="16" id="KW-1185">Reference proteome</keyword>
<keyword evidence="3 11" id="KW-0004">4Fe-4S</keyword>
<dbReference type="PROSITE" id="PS51918">
    <property type="entry name" value="RADICAL_SAM"/>
    <property type="match status" value="1"/>
</dbReference>
<evidence type="ECO:0000256" key="5">
    <source>
        <dbReference type="ARBA" id="ARBA00022691"/>
    </source>
</evidence>
<accession>A0A0N4V3E4</accession>
<dbReference type="PROSITE" id="PS50926">
    <property type="entry name" value="TRAM"/>
    <property type="match status" value="1"/>
</dbReference>
<keyword evidence="7 11" id="KW-0479">Metal-binding</keyword>
<dbReference type="Proteomes" id="UP000274131">
    <property type="component" value="Unassembled WGS sequence"/>
</dbReference>
<comment type="similarity">
    <text evidence="2 11">Belongs to the methylthiotransferase family. CDKAL1 subfamily.</text>
</comment>
<evidence type="ECO:0000256" key="3">
    <source>
        <dbReference type="ARBA" id="ARBA00022485"/>
    </source>
</evidence>
<keyword evidence="8 11" id="KW-0408">Iron</keyword>
<dbReference type="OrthoDB" id="1730074at2759"/>
<keyword evidence="5 11" id="KW-0949">S-adenosyl-L-methionine</keyword>
<sequence>MLDIEDSYEVHNRRIESNDMSIKVRKRHRQLKESTFTGDSFVPGTKSIYVRTWGCSHNSSDSEYMAGLLKDAGYTITNSKEDASLWVLNSCTVKTPSEAQLENNIKEAKQLNKLIVVAGCVSQADPNAKFLKDISVVGVRQIDRIVEVVNETFVGNCVRFLNLNRPHQNLHLPKMRRNKYVEVLPISSGCLNHCTYCKTKMARGKFLSYSLEDLLEQAQSAFADGCRELWLTSEDLGAWGRDIGMVLPDLLQELVKVIPDGCMMRLGMTNPPYILDFLEEIAKILNHPRVYSFLHIPVQSGSDAVLNDMKREYSVSDFCRVVDYMLENVPEVYIATDFICAFPTETVEDFEESMDLLRKYKFPSVFINQFYPRPGTPAAKLKKIDTVEARRRTAVMSAYFRSYSRYDESRIGSVEDVLVCERASDGINLVGHNKSYEQILVPFKDDSLLGNRIKVRIMKVTKFSMESLPLCNNSVPFGVKFGSLFKTSLLLSADSFIVVGVLMILTLIAVWLAVHRIPDTSKTLVAA</sequence>
<evidence type="ECO:0000256" key="2">
    <source>
        <dbReference type="ARBA" id="ARBA00008616"/>
    </source>
</evidence>
<dbReference type="EMBL" id="UXUI01007812">
    <property type="protein sequence ID" value="VDD89525.1"/>
    <property type="molecule type" value="Genomic_DNA"/>
</dbReference>
<evidence type="ECO:0000256" key="11">
    <source>
        <dbReference type="RuleBase" id="RU368081"/>
    </source>
</evidence>
<proteinExistence type="inferred from homology"/>
<evidence type="ECO:0000259" key="13">
    <source>
        <dbReference type="PROSITE" id="PS51449"/>
    </source>
</evidence>
<dbReference type="SFLD" id="SFLDS00029">
    <property type="entry name" value="Radical_SAM"/>
    <property type="match status" value="1"/>
</dbReference>
<keyword evidence="9 11" id="KW-0411">Iron-sulfur</keyword>
<keyword evidence="11" id="KW-0256">Endoplasmic reticulum</keyword>
<evidence type="ECO:0000313" key="15">
    <source>
        <dbReference type="EMBL" id="VDD89525.1"/>
    </source>
</evidence>
<name>A0A0N4V3E4_ENTVE</name>
<protein>
    <recommendedName>
        <fullName evidence="11">tRNA-t(6)A37 methylthiotransferase</fullName>
        <ecNumber evidence="11">2.8.4.5</ecNumber>
    </recommendedName>
</protein>
<dbReference type="InterPro" id="IPR038135">
    <property type="entry name" value="Methylthiotransferase_N_sf"/>
</dbReference>
<evidence type="ECO:0000256" key="7">
    <source>
        <dbReference type="ARBA" id="ARBA00022723"/>
    </source>
</evidence>
<dbReference type="InterPro" id="IPR006638">
    <property type="entry name" value="Elp3/MiaA/NifB-like_rSAM"/>
</dbReference>
<keyword evidence="6 11" id="KW-0819">tRNA processing</keyword>
<dbReference type="InterPro" id="IPR006466">
    <property type="entry name" value="MiaB-like_arc_euk"/>
</dbReference>
<dbReference type="InterPro" id="IPR023404">
    <property type="entry name" value="rSAM_horseshoe"/>
</dbReference>
<dbReference type="GO" id="GO:0051539">
    <property type="term" value="F:4 iron, 4 sulfur cluster binding"/>
    <property type="evidence" value="ECO:0007669"/>
    <property type="project" value="UniProtKB-UniRule"/>
</dbReference>
<dbReference type="WBParaSite" id="EVEC_0000456801-mRNA-1">
    <property type="protein sequence ID" value="EVEC_0000456801-mRNA-1"/>
    <property type="gene ID" value="EVEC_0000456801"/>
</dbReference>
<evidence type="ECO:0000256" key="4">
    <source>
        <dbReference type="ARBA" id="ARBA00022679"/>
    </source>
</evidence>
<dbReference type="STRING" id="51028.A0A0N4V3E4"/>
<dbReference type="SMART" id="SM00729">
    <property type="entry name" value="Elp3"/>
    <property type="match status" value="1"/>
</dbReference>
<evidence type="ECO:0000256" key="1">
    <source>
        <dbReference type="ARBA" id="ARBA00002399"/>
    </source>
</evidence>
<evidence type="ECO:0000256" key="6">
    <source>
        <dbReference type="ARBA" id="ARBA00022694"/>
    </source>
</evidence>
<keyword evidence="11" id="KW-1133">Transmembrane helix</keyword>
<keyword evidence="11" id="KW-0812">Transmembrane</keyword>
<dbReference type="PROSITE" id="PS51449">
    <property type="entry name" value="MTTASE_N"/>
    <property type="match status" value="1"/>
</dbReference>
<dbReference type="Gene3D" id="3.40.50.12160">
    <property type="entry name" value="Methylthiotransferase, N-terminal domain"/>
    <property type="match status" value="1"/>
</dbReference>
<dbReference type="SUPFAM" id="SSF102114">
    <property type="entry name" value="Radical SAM enzymes"/>
    <property type="match status" value="1"/>
</dbReference>
<dbReference type="FunFam" id="3.80.30.20:FF:000002">
    <property type="entry name" value="threonylcarbamoyladenosine tRNA methylthiotransferase isoform X2"/>
    <property type="match status" value="1"/>
</dbReference>
<evidence type="ECO:0000256" key="8">
    <source>
        <dbReference type="ARBA" id="ARBA00023004"/>
    </source>
</evidence>
<dbReference type="FunFam" id="3.40.50.12160:FF:000009">
    <property type="entry name" value="threonylcarbamoyladenosine tRNA methylthiotransferase"/>
    <property type="match status" value="1"/>
</dbReference>
<dbReference type="GO" id="GO:0046872">
    <property type="term" value="F:metal ion binding"/>
    <property type="evidence" value="ECO:0007669"/>
    <property type="project" value="UniProtKB-UniRule"/>
</dbReference>
<gene>
    <name evidence="15" type="ORF">EVEC_LOCUS4276</name>
</gene>
<organism evidence="17">
    <name type="scientific">Enterobius vermicularis</name>
    <name type="common">Human pinworm</name>
    <dbReference type="NCBI Taxonomy" id="51028"/>
    <lineage>
        <taxon>Eukaryota</taxon>
        <taxon>Metazoa</taxon>
        <taxon>Ecdysozoa</taxon>
        <taxon>Nematoda</taxon>
        <taxon>Chromadorea</taxon>
        <taxon>Rhabditida</taxon>
        <taxon>Spirurina</taxon>
        <taxon>Oxyuridomorpha</taxon>
        <taxon>Oxyuroidea</taxon>
        <taxon>Oxyuridae</taxon>
        <taxon>Enterobius</taxon>
    </lineage>
</organism>
<keyword evidence="11" id="KW-0472">Membrane</keyword>
<feature type="domain" description="Radical SAM core" evidence="14">
    <location>
        <begin position="176"/>
        <end position="407"/>
    </location>
</feature>
<keyword evidence="4 11" id="KW-0808">Transferase</keyword>
<comment type="subcellular location">
    <subcellularLocation>
        <location evidence="11">Endoplasmic reticulum membrane</location>
        <topology evidence="11">Single-pass membrane protein</topology>
    </subcellularLocation>
</comment>
<dbReference type="InterPro" id="IPR005839">
    <property type="entry name" value="Methylthiotransferase"/>
</dbReference>
<dbReference type="AlphaFoldDB" id="A0A0N4V3E4"/>
<evidence type="ECO:0000259" key="12">
    <source>
        <dbReference type="PROSITE" id="PS50926"/>
    </source>
</evidence>
<dbReference type="PANTHER" id="PTHR11918">
    <property type="entry name" value="RADICAL SAM PROTEINS"/>
    <property type="match status" value="1"/>
</dbReference>
<feature type="transmembrane region" description="Helical" evidence="11">
    <location>
        <begin position="496"/>
        <end position="514"/>
    </location>
</feature>
<dbReference type="EC" id="2.8.4.5" evidence="11"/>
<dbReference type="InterPro" id="IPR058240">
    <property type="entry name" value="rSAM_sf"/>
</dbReference>
<dbReference type="GO" id="GO:0005789">
    <property type="term" value="C:endoplasmic reticulum membrane"/>
    <property type="evidence" value="ECO:0007669"/>
    <property type="project" value="UniProtKB-SubCell"/>
</dbReference>
<comment type="catalytic activity">
    <reaction evidence="10 11">
        <text>N(6)-L-threonylcarbamoyladenosine(37) in tRNA + (sulfur carrier)-SH + AH2 + 2 S-adenosyl-L-methionine = 2-methylsulfanyl-N(6)-L-threonylcarbamoyladenosine(37) in tRNA + (sulfur carrier)-H + 5'-deoxyadenosine + L-methionine + A + S-adenosyl-L-homocysteine + 2 H(+)</text>
        <dbReference type="Rhea" id="RHEA:37075"/>
        <dbReference type="Rhea" id="RHEA-COMP:10163"/>
        <dbReference type="Rhea" id="RHEA-COMP:11092"/>
        <dbReference type="Rhea" id="RHEA-COMP:14737"/>
        <dbReference type="Rhea" id="RHEA-COMP:14739"/>
        <dbReference type="ChEBI" id="CHEBI:13193"/>
        <dbReference type="ChEBI" id="CHEBI:15378"/>
        <dbReference type="ChEBI" id="CHEBI:17319"/>
        <dbReference type="ChEBI" id="CHEBI:17499"/>
        <dbReference type="ChEBI" id="CHEBI:29917"/>
        <dbReference type="ChEBI" id="CHEBI:57844"/>
        <dbReference type="ChEBI" id="CHEBI:57856"/>
        <dbReference type="ChEBI" id="CHEBI:59789"/>
        <dbReference type="ChEBI" id="CHEBI:64428"/>
        <dbReference type="ChEBI" id="CHEBI:74418"/>
        <dbReference type="ChEBI" id="CHEBI:74420"/>
        <dbReference type="EC" id="2.8.4.5"/>
    </reaction>
</comment>
<dbReference type="PANTHER" id="PTHR11918:SF45">
    <property type="entry name" value="THREONYLCARBAMOYLADENOSINE TRNA METHYLTHIOTRANSFERASE"/>
    <property type="match status" value="1"/>
</dbReference>